<keyword evidence="9" id="KW-0274">FAD</keyword>
<evidence type="ECO:0000256" key="3">
    <source>
        <dbReference type="ARBA" id="ARBA00001974"/>
    </source>
</evidence>
<accession>A0A4Q2U4Y5</accession>
<dbReference type="PANTHER" id="PTHR43809">
    <property type="entry name" value="NITRITE REDUCTASE (NADH) LARGE SUBUNIT"/>
    <property type="match status" value="1"/>
</dbReference>
<evidence type="ECO:0000256" key="11">
    <source>
        <dbReference type="ARBA" id="ARBA00023004"/>
    </source>
</evidence>
<dbReference type="GO" id="GO:0046872">
    <property type="term" value="F:metal ion binding"/>
    <property type="evidence" value="ECO:0007669"/>
    <property type="project" value="UniProtKB-KW"/>
</dbReference>
<dbReference type="Pfam" id="PF18267">
    <property type="entry name" value="Rubredoxin_C"/>
    <property type="match status" value="1"/>
</dbReference>
<sequence length="572" mass="60794">MTKRKLVVVGNGMAGARAVENVLARGGGELFDIVMFGDEPYGNYNRIMLSGILEGSKTLDDILINTPAWYAETGVTLHSGDRVVEIDRAAKAVRSRRGVVENYDVLLIATGSKAFVPPFAGAFTADGALKTGVFAYRTLDDCTGIADYAKGARKAVTIGGGLLGLEAARALGGLGCESHVVHLAGHLLELQLDATGGGMLRRTIEGFGLHVHTGKATTAVLGEDRVAGLAFKDGTTIDCDLVVVAAGVRPNSEIGLRAGLTVERAIVVNDHMQSIDDRSVYAVGECAQHRGKVYGLVAPLWDQAKVFAEHVTGRDAQAAYHGSKLATKLKVMGVELASMGITEPYDEHDEVIQFAEPKRGTYKKLIVRDGRLVGGILMGEISKAAYLMQAFDRDSPLPEERLALLFDLGAPPVAVTLEEMPAEMQVCNCNGVTKGAIGACVAAGNRDLGSVMAATRASMGCGSCKSQVAALTDYFVEQVSEAVPDRAVVAEDASRLDGHVQARILDDGTFSMMPDTEDGHCTPAQLLRIAEVAVKYKVPSVKLMGHDRIDLVGLPKDDLARIWNELYLTAAE</sequence>
<dbReference type="GO" id="GO:0016491">
    <property type="term" value="F:oxidoreductase activity"/>
    <property type="evidence" value="ECO:0007669"/>
    <property type="project" value="UniProtKB-KW"/>
</dbReference>
<dbReference type="AlphaFoldDB" id="A0A4Q2U4Y5"/>
<reference evidence="16 17" key="1">
    <citation type="submission" date="2018-12" db="EMBL/GenBank/DDBJ databases">
        <authorList>
            <person name="Grouzdev D.S."/>
            <person name="Krutkina M.S."/>
        </authorList>
    </citation>
    <scope>NUCLEOTIDE SEQUENCE [LARGE SCALE GENOMIC DNA]</scope>
    <source>
        <strain evidence="16 17">RmlP026</strain>
    </source>
</reference>
<keyword evidence="7" id="KW-0285">Flavoprotein</keyword>
<dbReference type="SUPFAM" id="SSF55124">
    <property type="entry name" value="Nitrite/Sulfite reductase N-terminal domain-like"/>
    <property type="match status" value="1"/>
</dbReference>
<comment type="similarity">
    <text evidence="5">Belongs to the nitrite and sulfite reductase 4Fe-4S domain family.</text>
</comment>
<keyword evidence="11" id="KW-0408">Iron</keyword>
<dbReference type="PRINTS" id="PR00368">
    <property type="entry name" value="FADPNR"/>
</dbReference>
<dbReference type="Gene3D" id="3.50.50.60">
    <property type="entry name" value="FAD/NAD(P)-binding domain"/>
    <property type="match status" value="2"/>
</dbReference>
<dbReference type="InterPro" id="IPR036188">
    <property type="entry name" value="FAD/NAD-bd_sf"/>
</dbReference>
<dbReference type="GO" id="GO:0051536">
    <property type="term" value="F:iron-sulfur cluster binding"/>
    <property type="evidence" value="ECO:0007669"/>
    <property type="project" value="UniProtKB-KW"/>
</dbReference>
<comment type="pathway">
    <text evidence="4">Nitrogen metabolism; nitrate reduction (assimilation).</text>
</comment>
<dbReference type="PRINTS" id="PR00411">
    <property type="entry name" value="PNDRDTASEI"/>
</dbReference>
<dbReference type="PANTHER" id="PTHR43809:SF1">
    <property type="entry name" value="NITRITE REDUCTASE (NADH) LARGE SUBUNIT"/>
    <property type="match status" value="1"/>
</dbReference>
<feature type="domain" description="BFD-like [2Fe-2S]-binding" evidence="13">
    <location>
        <begin position="426"/>
        <end position="471"/>
    </location>
</feature>
<proteinExistence type="inferred from homology"/>
<feature type="domain" description="NADH-rubredoxin oxidoreductase C-terminal" evidence="15">
    <location>
        <begin position="326"/>
        <end position="390"/>
    </location>
</feature>
<feature type="domain" description="FAD/NAD(P)-binding" evidence="14">
    <location>
        <begin position="5"/>
        <end position="290"/>
    </location>
</feature>
<evidence type="ECO:0000259" key="13">
    <source>
        <dbReference type="Pfam" id="PF04324"/>
    </source>
</evidence>
<evidence type="ECO:0000256" key="9">
    <source>
        <dbReference type="ARBA" id="ARBA00022827"/>
    </source>
</evidence>
<keyword evidence="17" id="KW-1185">Reference proteome</keyword>
<evidence type="ECO:0000256" key="4">
    <source>
        <dbReference type="ARBA" id="ARBA00005096"/>
    </source>
</evidence>
<evidence type="ECO:0000313" key="17">
    <source>
        <dbReference type="Proteomes" id="UP000290759"/>
    </source>
</evidence>
<dbReference type="EMBL" id="QYBB01000014">
    <property type="protein sequence ID" value="RYC31462.1"/>
    <property type="molecule type" value="Genomic_DNA"/>
</dbReference>
<dbReference type="InterPro" id="IPR036136">
    <property type="entry name" value="Nit/Sulf_reduc_fer-like_dom_sf"/>
</dbReference>
<dbReference type="OrthoDB" id="9768666at2"/>
<dbReference type="InterPro" id="IPR041854">
    <property type="entry name" value="BFD-like_2Fe2S-bd_dom_sf"/>
</dbReference>
<dbReference type="InterPro" id="IPR041575">
    <property type="entry name" value="Rubredoxin_C"/>
</dbReference>
<gene>
    <name evidence="16" type="ORF">D3273_13865</name>
</gene>
<evidence type="ECO:0000256" key="1">
    <source>
        <dbReference type="ARBA" id="ARBA00001929"/>
    </source>
</evidence>
<dbReference type="InterPro" id="IPR016156">
    <property type="entry name" value="FAD/NAD-linked_Rdtase_dimer_sf"/>
</dbReference>
<keyword evidence="10" id="KW-0560">Oxidoreductase</keyword>
<evidence type="ECO:0000256" key="2">
    <source>
        <dbReference type="ARBA" id="ARBA00001966"/>
    </source>
</evidence>
<name>A0A4Q2U4Y5_9HYPH</name>
<dbReference type="Pfam" id="PF04324">
    <property type="entry name" value="Fer2_BFD"/>
    <property type="match status" value="1"/>
</dbReference>
<dbReference type="Pfam" id="PF07992">
    <property type="entry name" value="Pyr_redox_2"/>
    <property type="match status" value="1"/>
</dbReference>
<evidence type="ECO:0000256" key="8">
    <source>
        <dbReference type="ARBA" id="ARBA00022723"/>
    </source>
</evidence>
<keyword evidence="12" id="KW-0411">Iron-sulfur</keyword>
<evidence type="ECO:0000256" key="10">
    <source>
        <dbReference type="ARBA" id="ARBA00023002"/>
    </source>
</evidence>
<dbReference type="Gene3D" id="3.30.390.30">
    <property type="match status" value="1"/>
</dbReference>
<comment type="cofactor">
    <cofactor evidence="1">
        <name>siroheme</name>
        <dbReference type="ChEBI" id="CHEBI:60052"/>
    </cofactor>
</comment>
<keyword evidence="8" id="KW-0479">Metal-binding</keyword>
<dbReference type="Gene3D" id="1.10.10.1100">
    <property type="entry name" value="BFD-like [2Fe-2S]-binding domain"/>
    <property type="match status" value="1"/>
</dbReference>
<evidence type="ECO:0000256" key="6">
    <source>
        <dbReference type="ARBA" id="ARBA00022617"/>
    </source>
</evidence>
<protein>
    <submittedName>
        <fullName evidence="16">NAD(P)/FAD-dependent oxidoreductase</fullName>
    </submittedName>
</protein>
<evidence type="ECO:0000259" key="14">
    <source>
        <dbReference type="Pfam" id="PF07992"/>
    </source>
</evidence>
<keyword evidence="6" id="KW-0349">Heme</keyword>
<dbReference type="InterPro" id="IPR023753">
    <property type="entry name" value="FAD/NAD-binding_dom"/>
</dbReference>
<comment type="cofactor">
    <cofactor evidence="2">
        <name>[4Fe-4S] cluster</name>
        <dbReference type="ChEBI" id="CHEBI:49883"/>
    </cofactor>
</comment>
<evidence type="ECO:0000256" key="7">
    <source>
        <dbReference type="ARBA" id="ARBA00022630"/>
    </source>
</evidence>
<comment type="cofactor">
    <cofactor evidence="3">
        <name>FAD</name>
        <dbReference type="ChEBI" id="CHEBI:57692"/>
    </cofactor>
</comment>
<evidence type="ECO:0000256" key="12">
    <source>
        <dbReference type="ARBA" id="ARBA00023014"/>
    </source>
</evidence>
<dbReference type="InterPro" id="IPR007419">
    <property type="entry name" value="BFD-like_2Fe2S-bd_dom"/>
</dbReference>
<dbReference type="SUPFAM" id="SSF51905">
    <property type="entry name" value="FAD/NAD(P)-binding domain"/>
    <property type="match status" value="2"/>
</dbReference>
<comment type="caution">
    <text evidence="16">The sequence shown here is derived from an EMBL/GenBank/DDBJ whole genome shotgun (WGS) entry which is preliminary data.</text>
</comment>
<dbReference type="InterPro" id="IPR052034">
    <property type="entry name" value="NasD-like"/>
</dbReference>
<reference evidence="16 17" key="2">
    <citation type="submission" date="2019-02" db="EMBL/GenBank/DDBJ databases">
        <title>'Lichenibacterium ramalinii' gen. nov. sp. nov., 'Lichenibacterium minor' gen. nov. sp. nov.</title>
        <authorList>
            <person name="Pankratov T."/>
        </authorList>
    </citation>
    <scope>NUCLEOTIDE SEQUENCE [LARGE SCALE GENOMIC DNA]</scope>
    <source>
        <strain evidence="16 17">RmlP026</strain>
    </source>
</reference>
<dbReference type="RefSeq" id="WP_129227479.1">
    <property type="nucleotide sequence ID" value="NZ_QYBB01000014.1"/>
</dbReference>
<evidence type="ECO:0000259" key="15">
    <source>
        <dbReference type="Pfam" id="PF18267"/>
    </source>
</evidence>
<dbReference type="Proteomes" id="UP000290759">
    <property type="component" value="Unassembled WGS sequence"/>
</dbReference>
<evidence type="ECO:0000313" key="16">
    <source>
        <dbReference type="EMBL" id="RYC31462.1"/>
    </source>
</evidence>
<organism evidence="16 17">
    <name type="scientific">Lichenibacterium minor</name>
    <dbReference type="NCBI Taxonomy" id="2316528"/>
    <lineage>
        <taxon>Bacteria</taxon>
        <taxon>Pseudomonadati</taxon>
        <taxon>Pseudomonadota</taxon>
        <taxon>Alphaproteobacteria</taxon>
        <taxon>Hyphomicrobiales</taxon>
        <taxon>Lichenihabitantaceae</taxon>
        <taxon>Lichenibacterium</taxon>
    </lineage>
</organism>
<evidence type="ECO:0000256" key="5">
    <source>
        <dbReference type="ARBA" id="ARBA00010429"/>
    </source>
</evidence>